<evidence type="ECO:0000313" key="1">
    <source>
        <dbReference type="EMBL" id="KAI0061590.1"/>
    </source>
</evidence>
<evidence type="ECO:0000313" key="2">
    <source>
        <dbReference type="Proteomes" id="UP000814140"/>
    </source>
</evidence>
<proteinExistence type="predicted"/>
<reference evidence="1" key="1">
    <citation type="submission" date="2021-03" db="EMBL/GenBank/DDBJ databases">
        <authorList>
            <consortium name="DOE Joint Genome Institute"/>
            <person name="Ahrendt S."/>
            <person name="Looney B.P."/>
            <person name="Miyauchi S."/>
            <person name="Morin E."/>
            <person name="Drula E."/>
            <person name="Courty P.E."/>
            <person name="Chicoki N."/>
            <person name="Fauchery L."/>
            <person name="Kohler A."/>
            <person name="Kuo A."/>
            <person name="Labutti K."/>
            <person name="Pangilinan J."/>
            <person name="Lipzen A."/>
            <person name="Riley R."/>
            <person name="Andreopoulos W."/>
            <person name="He G."/>
            <person name="Johnson J."/>
            <person name="Barry K.W."/>
            <person name="Grigoriev I.V."/>
            <person name="Nagy L."/>
            <person name="Hibbett D."/>
            <person name="Henrissat B."/>
            <person name="Matheny P.B."/>
            <person name="Labbe J."/>
            <person name="Martin F."/>
        </authorList>
    </citation>
    <scope>NUCLEOTIDE SEQUENCE</scope>
    <source>
        <strain evidence="1">HHB10654</strain>
    </source>
</reference>
<keyword evidence="2" id="KW-1185">Reference proteome</keyword>
<name>A0ACB8T0A4_9AGAM</name>
<dbReference type="Proteomes" id="UP000814140">
    <property type="component" value="Unassembled WGS sequence"/>
</dbReference>
<dbReference type="EMBL" id="MU277211">
    <property type="protein sequence ID" value="KAI0061590.1"/>
    <property type="molecule type" value="Genomic_DNA"/>
</dbReference>
<reference evidence="1" key="2">
    <citation type="journal article" date="2022" name="New Phytol.">
        <title>Evolutionary transition to the ectomycorrhizal habit in the genomes of a hyperdiverse lineage of mushroom-forming fungi.</title>
        <authorList>
            <person name="Looney B."/>
            <person name="Miyauchi S."/>
            <person name="Morin E."/>
            <person name="Drula E."/>
            <person name="Courty P.E."/>
            <person name="Kohler A."/>
            <person name="Kuo A."/>
            <person name="LaButti K."/>
            <person name="Pangilinan J."/>
            <person name="Lipzen A."/>
            <person name="Riley R."/>
            <person name="Andreopoulos W."/>
            <person name="He G."/>
            <person name="Johnson J."/>
            <person name="Nolan M."/>
            <person name="Tritt A."/>
            <person name="Barry K.W."/>
            <person name="Grigoriev I.V."/>
            <person name="Nagy L.G."/>
            <person name="Hibbett D."/>
            <person name="Henrissat B."/>
            <person name="Matheny P.B."/>
            <person name="Labbe J."/>
            <person name="Martin F.M."/>
        </authorList>
    </citation>
    <scope>NUCLEOTIDE SEQUENCE</scope>
    <source>
        <strain evidence="1">HHB10654</strain>
    </source>
</reference>
<gene>
    <name evidence="1" type="ORF">BV25DRAFT_1805249</name>
</gene>
<protein>
    <submittedName>
        <fullName evidence="1">Cytochrome P450</fullName>
    </submittedName>
</protein>
<sequence length="579" mass="63925">MSFVPSLTTVASTVLAAAIIYLLHPLGALLLALYCSPLQYLPSPPYPSILTGNLAAIADQENTDVLRTWAATYGPTYTYRGFIGGRRLLTTDPEALAWILGRAYDFPKPDFVTESLAAMVAGREGLLTVDGDVHRRQVRPPITSQAFSTPHIKTLVPIFSDKARRLRDIFLRLSEKPSQPSRSPPQPPEKGQVVDVLAWLGRATLDVIGEAGFGYHFDALPDPSDPACDPADAPSSNSELAHAFGVIFSTARKFRVMTVLQVWFPVLRRFRPNNKTMEGAQATMRRIGMQLIAERRADAECQGRDILSVLVRANTASDPTHALTLNEILSQISTFLAAGHETTASALCWTLFALARAPDIQRSLRAALRALPTAPCGDVDIDALLRLPVLEHAVREALRLHAPVGSTMRVYRGDAPECVVPVRRGVRVRQPRRWPWSGGDEWKVEYGVRLRRGDIVTIPIQAVNRDPEVWGADAREFRPDRWDAPPAAAADVPGLYAHILTFLNGSPVSGNRACIGYKFALTEIKVFLYYLLRDIEFTLDADVVIEKRVNIVTRPFVASAPELGNQMPLRIRRVPPSET</sequence>
<comment type="caution">
    <text evidence="1">The sequence shown here is derived from an EMBL/GenBank/DDBJ whole genome shotgun (WGS) entry which is preliminary data.</text>
</comment>
<accession>A0ACB8T0A4</accession>
<organism evidence="1 2">
    <name type="scientific">Artomyces pyxidatus</name>
    <dbReference type="NCBI Taxonomy" id="48021"/>
    <lineage>
        <taxon>Eukaryota</taxon>
        <taxon>Fungi</taxon>
        <taxon>Dikarya</taxon>
        <taxon>Basidiomycota</taxon>
        <taxon>Agaricomycotina</taxon>
        <taxon>Agaricomycetes</taxon>
        <taxon>Russulales</taxon>
        <taxon>Auriscalpiaceae</taxon>
        <taxon>Artomyces</taxon>
    </lineage>
</organism>